<name>A0A843WL96_COLES</name>
<proteinExistence type="predicted"/>
<dbReference type="Proteomes" id="UP000652761">
    <property type="component" value="Unassembled WGS sequence"/>
</dbReference>
<accession>A0A843WL96</accession>
<gene>
    <name evidence="1" type="ORF">Taro_037612</name>
</gene>
<protein>
    <submittedName>
        <fullName evidence="1">Uncharacterized protein</fullName>
    </submittedName>
</protein>
<evidence type="ECO:0000313" key="1">
    <source>
        <dbReference type="EMBL" id="MQM04804.1"/>
    </source>
</evidence>
<keyword evidence="2" id="KW-1185">Reference proteome</keyword>
<comment type="caution">
    <text evidence="1">The sequence shown here is derived from an EMBL/GenBank/DDBJ whole genome shotgun (WGS) entry which is preliminary data.</text>
</comment>
<sequence length="62" mass="7285">MRATQIRYGRDLYTSADIIESPPMDSGQYDAVQRVQFTPNFKKETGTVQLKVNKYEEERIDR</sequence>
<organism evidence="1 2">
    <name type="scientific">Colocasia esculenta</name>
    <name type="common">Wild taro</name>
    <name type="synonym">Arum esculentum</name>
    <dbReference type="NCBI Taxonomy" id="4460"/>
    <lineage>
        <taxon>Eukaryota</taxon>
        <taxon>Viridiplantae</taxon>
        <taxon>Streptophyta</taxon>
        <taxon>Embryophyta</taxon>
        <taxon>Tracheophyta</taxon>
        <taxon>Spermatophyta</taxon>
        <taxon>Magnoliopsida</taxon>
        <taxon>Liliopsida</taxon>
        <taxon>Araceae</taxon>
        <taxon>Aroideae</taxon>
        <taxon>Colocasieae</taxon>
        <taxon>Colocasia</taxon>
    </lineage>
</organism>
<dbReference type="AlphaFoldDB" id="A0A843WL96"/>
<evidence type="ECO:0000313" key="2">
    <source>
        <dbReference type="Proteomes" id="UP000652761"/>
    </source>
</evidence>
<dbReference type="EMBL" id="NMUH01003286">
    <property type="protein sequence ID" value="MQM04804.1"/>
    <property type="molecule type" value="Genomic_DNA"/>
</dbReference>
<reference evidence="1" key="1">
    <citation type="submission" date="2017-07" db="EMBL/GenBank/DDBJ databases">
        <title>Taro Niue Genome Assembly and Annotation.</title>
        <authorList>
            <person name="Atibalentja N."/>
            <person name="Keating K."/>
            <person name="Fields C.J."/>
        </authorList>
    </citation>
    <scope>NUCLEOTIDE SEQUENCE</scope>
    <source>
        <strain evidence="1">Niue_2</strain>
        <tissue evidence="1">Leaf</tissue>
    </source>
</reference>